<evidence type="ECO:0000256" key="1">
    <source>
        <dbReference type="SAM" id="Phobius"/>
    </source>
</evidence>
<dbReference type="GO" id="GO:0016747">
    <property type="term" value="F:acyltransferase activity, transferring groups other than amino-acyl groups"/>
    <property type="evidence" value="ECO:0007669"/>
    <property type="project" value="InterPro"/>
</dbReference>
<feature type="transmembrane region" description="Helical" evidence="1">
    <location>
        <begin position="325"/>
        <end position="345"/>
    </location>
</feature>
<keyword evidence="5" id="KW-0808">Transferase</keyword>
<dbReference type="RefSeq" id="WP_119871164.1">
    <property type="nucleotide sequence ID" value="NZ_CP059955.1"/>
</dbReference>
<dbReference type="PANTHER" id="PTHR23028:SF53">
    <property type="entry name" value="ACYL_TRANSF_3 DOMAIN-CONTAINING PROTEIN"/>
    <property type="match status" value="1"/>
</dbReference>
<gene>
    <name evidence="5" type="ORF">F126LOC_018865</name>
    <name evidence="4" type="ORF">H4F48_09370</name>
</gene>
<feature type="transmembrane region" description="Helical" evidence="1">
    <location>
        <begin position="288"/>
        <end position="305"/>
    </location>
</feature>
<keyword evidence="1" id="KW-1133">Transmembrane helix</keyword>
<feature type="transmembrane region" description="Helical" evidence="1">
    <location>
        <begin position="142"/>
        <end position="165"/>
    </location>
</feature>
<dbReference type="GO" id="GO:0016020">
    <property type="term" value="C:membrane"/>
    <property type="evidence" value="ECO:0007669"/>
    <property type="project" value="TreeGrafter"/>
</dbReference>
<accession>A0A7T0HU61</accession>
<dbReference type="Pfam" id="PF01757">
    <property type="entry name" value="Acyl_transf_3"/>
    <property type="match status" value="1"/>
</dbReference>
<feature type="transmembrane region" description="Helical" evidence="1">
    <location>
        <begin position="357"/>
        <end position="377"/>
    </location>
</feature>
<sequence length="663" mass="75246">MTISNSHLSHPKYRPDIDGLRAVAVLSVVAFHAFPDWMKGGFIGVDIFFVISGFLISTIIFENLDKGTFSFSEFYARRIKRIFPALLLVLTVSIVFGWFALLADEYKQLGKHTMAGVGFVSNLVLWGESGYFDNAAETKPLLHLWSLGIEEQFYFLWPLLCCLFWRMNFRRIALLLSCILASFVLNIYMIRSDGVATFYSPLTRFWELLFGSLLAFTVLYHKSFVDKFQKNQFVINGFSLFGFLILGFGFLSINKDAYFPGFWALIPVIGAVLIIFAGPNAMLNRLFLSNKIVVWFGLISFPLYLWHWPLLTFLRIVERGTPDRFLRLAAVFLSILLAWLTYKFVEGKIRKSKGYKFVGTLVLLSIVLFLSGSAVFYKDGFAERKAVTTSDFTKEVQYQFMGPIWAYTKNDTCLSEYPYKDQNTLAWWFCMKSGTNPPTILLLGNSYANQLYPGFAKNEKLKHQTILSIGTCGVGFDNSGDDPRSPCYGSRITDQAKFIDDIIKRTPSIKFVILDGLSRQPSSDEIARVIQRIDFLEKQGVKVIIFTPHIRPGFHPKACFKSPLKQHPKDCLVSSDVRSSILKDFSPLLVAVNKTHPGVLVFEQNDVFCDRKDGKCSYVKNGLPLYRDEGHTSEYASLLLQDYFTKWASSHVPSILDSAPAGN</sequence>
<dbReference type="EMBL" id="JACGET010000011">
    <property type="protein sequence ID" value="MBN3106289.1"/>
    <property type="molecule type" value="Genomic_DNA"/>
</dbReference>
<reference evidence="4 7" key="1">
    <citation type="submission" date="2020-07" db="EMBL/GenBank/DDBJ databases">
        <title>A pangenomic view of the genus Pectobacterium provides insights into genome organization, phylogeny, and virulence.</title>
        <authorList>
            <person name="Jonkheer E."/>
            <person name="Brankovics B."/>
            <person name="Houwers I."/>
            <person name="Van Der Wolf J."/>
            <person name="Bonants P."/>
            <person name="Vreeburg R."/>
            <person name="Bollema R."/>
            <person name="De Haan J."/>
            <person name="Berke L."/>
            <person name="De Ridder D."/>
            <person name="Smit S."/>
            <person name="Van Der Lee T.A.J."/>
        </authorList>
    </citation>
    <scope>NUCLEOTIDE SEQUENCE [LARGE SCALE GENOMIC DNA]</scope>
    <source>
        <strain evidence="4 7">NAK:384</strain>
    </source>
</reference>
<keyword evidence="1" id="KW-0472">Membrane</keyword>
<keyword evidence="5" id="KW-0012">Acyltransferase</keyword>
<proteinExistence type="predicted"/>
<feature type="domain" description="SGNH" evidence="3">
    <location>
        <begin position="428"/>
        <end position="645"/>
    </location>
</feature>
<feature type="transmembrane region" description="Helical" evidence="1">
    <location>
        <begin position="233"/>
        <end position="251"/>
    </location>
</feature>
<name>A0A7T0HU61_9GAMM</name>
<dbReference type="Proteomes" id="UP000762586">
    <property type="component" value="Unassembled WGS sequence"/>
</dbReference>
<dbReference type="EMBL" id="CP065031">
    <property type="protein sequence ID" value="QPK23660.1"/>
    <property type="molecule type" value="Genomic_DNA"/>
</dbReference>
<feature type="domain" description="Acyltransferase 3" evidence="2">
    <location>
        <begin position="16"/>
        <end position="342"/>
    </location>
</feature>
<dbReference type="InterPro" id="IPR043968">
    <property type="entry name" value="SGNH"/>
</dbReference>
<dbReference type="GO" id="GO:0009103">
    <property type="term" value="P:lipopolysaccharide biosynthetic process"/>
    <property type="evidence" value="ECO:0007669"/>
    <property type="project" value="TreeGrafter"/>
</dbReference>
<feature type="transmembrane region" description="Helical" evidence="1">
    <location>
        <begin position="202"/>
        <end position="221"/>
    </location>
</feature>
<feature type="transmembrane region" description="Helical" evidence="1">
    <location>
        <begin position="41"/>
        <end position="61"/>
    </location>
</feature>
<dbReference type="InterPro" id="IPR050879">
    <property type="entry name" value="Acyltransferase_3"/>
</dbReference>
<feature type="transmembrane region" description="Helical" evidence="1">
    <location>
        <begin position="82"/>
        <end position="101"/>
    </location>
</feature>
<evidence type="ECO:0000259" key="3">
    <source>
        <dbReference type="Pfam" id="PF19040"/>
    </source>
</evidence>
<keyword evidence="7" id="KW-1185">Reference proteome</keyword>
<dbReference type="Pfam" id="PF19040">
    <property type="entry name" value="SGNH"/>
    <property type="match status" value="1"/>
</dbReference>
<dbReference type="InterPro" id="IPR002656">
    <property type="entry name" value="Acyl_transf_3_dom"/>
</dbReference>
<feature type="transmembrane region" description="Helical" evidence="1">
    <location>
        <begin position="257"/>
        <end position="276"/>
    </location>
</feature>
<dbReference type="Proteomes" id="UP000269351">
    <property type="component" value="Chromosome"/>
</dbReference>
<keyword evidence="1" id="KW-0812">Transmembrane</keyword>
<evidence type="ECO:0000313" key="6">
    <source>
        <dbReference type="Proteomes" id="UP000269351"/>
    </source>
</evidence>
<dbReference type="PANTHER" id="PTHR23028">
    <property type="entry name" value="ACETYLTRANSFERASE"/>
    <property type="match status" value="1"/>
</dbReference>
<protein>
    <submittedName>
        <fullName evidence="5">Acyltransferase</fullName>
    </submittedName>
</protein>
<feature type="transmembrane region" description="Helical" evidence="1">
    <location>
        <begin position="172"/>
        <end position="190"/>
    </location>
</feature>
<evidence type="ECO:0000313" key="4">
    <source>
        <dbReference type="EMBL" id="MBN3106289.1"/>
    </source>
</evidence>
<evidence type="ECO:0000313" key="5">
    <source>
        <dbReference type="EMBL" id="QPK23660.1"/>
    </source>
</evidence>
<evidence type="ECO:0000259" key="2">
    <source>
        <dbReference type="Pfam" id="PF01757"/>
    </source>
</evidence>
<dbReference type="AlphaFoldDB" id="A0A7T0HU61"/>
<evidence type="ECO:0000313" key="7">
    <source>
        <dbReference type="Proteomes" id="UP000762586"/>
    </source>
</evidence>
<reference evidence="5 6" key="2">
    <citation type="submission" date="2020-11" db="EMBL/GenBank/DDBJ databases">
        <title>Complete genome sequence of Pectobacterium brasiliense strain F126.</title>
        <authorList>
            <person name="Miroshnikov K."/>
            <person name="Vo T.N.H."/>
            <person name="Khodykina M.V."/>
            <person name="Kabanova A.P."/>
            <person name="Shneider M."/>
            <person name="Korzhenkov A."/>
            <person name="Toschakov S.V."/>
            <person name="Miroshnikov K.A."/>
            <person name="Ignatov A.N."/>
            <person name="Mikhailova Y.V."/>
            <person name="Shelenkov A."/>
            <person name="Yanushevich Y.G."/>
            <person name="Evseev P.V."/>
        </authorList>
    </citation>
    <scope>NUCLEOTIDE SEQUENCE [LARGE SCALE GENOMIC DNA]</scope>
    <source>
        <strain evidence="5 6">F126</strain>
    </source>
</reference>
<organism evidence="5 6">
    <name type="scientific">Pectobacterium brasiliense</name>
    <dbReference type="NCBI Taxonomy" id="180957"/>
    <lineage>
        <taxon>Bacteria</taxon>
        <taxon>Pseudomonadati</taxon>
        <taxon>Pseudomonadota</taxon>
        <taxon>Gammaproteobacteria</taxon>
        <taxon>Enterobacterales</taxon>
        <taxon>Pectobacteriaceae</taxon>
        <taxon>Pectobacterium</taxon>
    </lineage>
</organism>